<sequence length="119" mass="13397">MTELKRGQIWEVDLNPQTHREEPARRNRPALVIQTDLLNDAGHPTTIIVPGTSQIEGEDCFPLRVALGKLPGLAYETDLLIDQVRAVSNRRFMGGRPVATLAPNHLRKVEEAMRLLLRL</sequence>
<dbReference type="GO" id="GO:0003677">
    <property type="term" value="F:DNA binding"/>
    <property type="evidence" value="ECO:0007669"/>
    <property type="project" value="InterPro"/>
</dbReference>
<name>A0A1K0I8B6_CUPNE</name>
<protein>
    <recommendedName>
        <fullName evidence="1">mRNA interferase</fullName>
        <ecNumber evidence="1">3.1.-.-</ecNumber>
    </recommendedName>
</protein>
<proteinExistence type="inferred from homology"/>
<keyword evidence="1" id="KW-0255">Endonuclease</keyword>
<evidence type="ECO:0000256" key="1">
    <source>
        <dbReference type="PIRNR" id="PIRNR033490"/>
    </source>
</evidence>
<comment type="similarity">
    <text evidence="1">Belongs to the PemK/MazF family.</text>
</comment>
<reference evidence="2" key="1">
    <citation type="submission" date="2016-09" db="EMBL/GenBank/DDBJ databases">
        <authorList>
            <person name="Capua I."/>
            <person name="De Benedictis P."/>
            <person name="Joannis T."/>
            <person name="Lombin L.H."/>
            <person name="Cattoli G."/>
        </authorList>
    </citation>
    <scope>NUCLEOTIDE SEQUENCE</scope>
    <source>
        <strain evidence="2">B9</strain>
    </source>
</reference>
<keyword evidence="1 2" id="KW-0378">Hydrolase</keyword>
<keyword evidence="1" id="KW-0540">Nuclease</keyword>
<dbReference type="GO" id="GO:0006402">
    <property type="term" value="P:mRNA catabolic process"/>
    <property type="evidence" value="ECO:0007669"/>
    <property type="project" value="TreeGrafter"/>
</dbReference>
<evidence type="ECO:0000313" key="2">
    <source>
        <dbReference type="EMBL" id="SCU73384.1"/>
    </source>
</evidence>
<dbReference type="Gene3D" id="2.30.30.110">
    <property type="match status" value="1"/>
</dbReference>
<comment type="function">
    <text evidence="1">Toxic component of a type II toxin-antitoxin (TA) system.</text>
</comment>
<dbReference type="InterPro" id="IPR011067">
    <property type="entry name" value="Plasmid_toxin/cell-grow_inhib"/>
</dbReference>
<dbReference type="GO" id="GO:0016075">
    <property type="term" value="P:rRNA catabolic process"/>
    <property type="evidence" value="ECO:0007669"/>
    <property type="project" value="TreeGrafter"/>
</dbReference>
<dbReference type="PANTHER" id="PTHR33988">
    <property type="entry name" value="ENDORIBONUCLEASE MAZF-RELATED"/>
    <property type="match status" value="1"/>
</dbReference>
<dbReference type="EMBL" id="FMSH01000009">
    <property type="protein sequence ID" value="SCU73384.1"/>
    <property type="molecule type" value="Genomic_DNA"/>
</dbReference>
<dbReference type="GO" id="GO:0004521">
    <property type="term" value="F:RNA endonuclease activity"/>
    <property type="evidence" value="ECO:0007669"/>
    <property type="project" value="TreeGrafter"/>
</dbReference>
<dbReference type="InterPro" id="IPR003477">
    <property type="entry name" value="PemK-like"/>
</dbReference>
<gene>
    <name evidence="2" type="ORF">CNECB9_1060013</name>
</gene>
<dbReference type="SUPFAM" id="SSF50118">
    <property type="entry name" value="Cell growth inhibitor/plasmid maintenance toxic component"/>
    <property type="match status" value="1"/>
</dbReference>
<dbReference type="PIRSF" id="PIRSF033490">
    <property type="entry name" value="MazF"/>
    <property type="match status" value="1"/>
</dbReference>
<dbReference type="RefSeq" id="WP_340519650.1">
    <property type="nucleotide sequence ID" value="NZ_FMSH01000009.1"/>
</dbReference>
<organism evidence="2">
    <name type="scientific">Cupriavidus necator</name>
    <name type="common">Alcaligenes eutrophus</name>
    <name type="synonym">Ralstonia eutropha</name>
    <dbReference type="NCBI Taxonomy" id="106590"/>
    <lineage>
        <taxon>Bacteria</taxon>
        <taxon>Pseudomonadati</taxon>
        <taxon>Pseudomonadota</taxon>
        <taxon>Betaproteobacteria</taxon>
        <taxon>Burkholderiales</taxon>
        <taxon>Burkholderiaceae</taxon>
        <taxon>Cupriavidus</taxon>
    </lineage>
</organism>
<dbReference type="EC" id="3.1.-.-" evidence="1"/>
<accession>A0A1K0I8B6</accession>
<dbReference type="GO" id="GO:0016787">
    <property type="term" value="F:hydrolase activity"/>
    <property type="evidence" value="ECO:0007669"/>
    <property type="project" value="UniProtKB-KW"/>
</dbReference>
<dbReference type="AlphaFoldDB" id="A0A1K0I8B6"/>
<dbReference type="Pfam" id="PF02452">
    <property type="entry name" value="PemK_toxin"/>
    <property type="match status" value="1"/>
</dbReference>